<comment type="caution">
    <text evidence="2">The sequence shown here is derived from an EMBL/GenBank/DDBJ whole genome shotgun (WGS) entry which is preliminary data.</text>
</comment>
<dbReference type="EMBL" id="JQCA01000080">
    <property type="protein sequence ID" value="KRO03463.1"/>
    <property type="molecule type" value="Genomic_DNA"/>
</dbReference>
<proteinExistence type="predicted"/>
<dbReference type="AlphaFoldDB" id="A0A0R2LQB9"/>
<dbReference type="Proteomes" id="UP000051906">
    <property type="component" value="Unassembled WGS sequence"/>
</dbReference>
<feature type="transmembrane region" description="Helical" evidence="1">
    <location>
        <begin position="12"/>
        <end position="33"/>
    </location>
</feature>
<sequence length="113" mass="12707">MMMKTTRQTQRWYGYFFIGLSVLALILAGLLPLTLVERALILTTAVTLMAYGISYQTRLARGWWLALVVVGGGLILLDLVVALMTPALFLTFLEFLLPLTFLVVLLGYLRRLI</sequence>
<evidence type="ECO:0000313" key="2">
    <source>
        <dbReference type="EMBL" id="KRO03463.1"/>
    </source>
</evidence>
<evidence type="ECO:0000256" key="1">
    <source>
        <dbReference type="SAM" id="Phobius"/>
    </source>
</evidence>
<keyword evidence="1" id="KW-0472">Membrane</keyword>
<protein>
    <submittedName>
        <fullName evidence="2">Uncharacterized protein</fullName>
    </submittedName>
</protein>
<keyword evidence="3" id="KW-1185">Reference proteome</keyword>
<feature type="transmembrane region" description="Helical" evidence="1">
    <location>
        <begin position="62"/>
        <end position="83"/>
    </location>
</feature>
<name>A0A0R2LQB9_9LACO</name>
<keyword evidence="1" id="KW-1133">Transmembrane helix</keyword>
<dbReference type="STRING" id="616990.IV54_GL000172"/>
<feature type="transmembrane region" description="Helical" evidence="1">
    <location>
        <begin position="89"/>
        <end position="109"/>
    </location>
</feature>
<evidence type="ECO:0000313" key="3">
    <source>
        <dbReference type="Proteomes" id="UP000051906"/>
    </source>
</evidence>
<organism evidence="2 3">
    <name type="scientific">Levilactobacillus paucivorans</name>
    <dbReference type="NCBI Taxonomy" id="616990"/>
    <lineage>
        <taxon>Bacteria</taxon>
        <taxon>Bacillati</taxon>
        <taxon>Bacillota</taxon>
        <taxon>Bacilli</taxon>
        <taxon>Lactobacillales</taxon>
        <taxon>Lactobacillaceae</taxon>
        <taxon>Levilactobacillus</taxon>
    </lineage>
</organism>
<dbReference type="PATRIC" id="fig|616990.3.peg.183"/>
<keyword evidence="1" id="KW-0812">Transmembrane</keyword>
<gene>
    <name evidence="2" type="ORF">IV54_GL000172</name>
</gene>
<accession>A0A0R2LQB9</accession>
<feature type="transmembrane region" description="Helical" evidence="1">
    <location>
        <begin position="39"/>
        <end position="55"/>
    </location>
</feature>
<reference evidence="2 3" key="1">
    <citation type="journal article" date="2015" name="Genome Announc.">
        <title>Expanding the biotechnology potential of lactobacilli through comparative genomics of 213 strains and associated genera.</title>
        <authorList>
            <person name="Sun Z."/>
            <person name="Harris H.M."/>
            <person name="McCann A."/>
            <person name="Guo C."/>
            <person name="Argimon S."/>
            <person name="Zhang W."/>
            <person name="Yang X."/>
            <person name="Jeffery I.B."/>
            <person name="Cooney J.C."/>
            <person name="Kagawa T.F."/>
            <person name="Liu W."/>
            <person name="Song Y."/>
            <person name="Salvetti E."/>
            <person name="Wrobel A."/>
            <person name="Rasinkangas P."/>
            <person name="Parkhill J."/>
            <person name="Rea M.C."/>
            <person name="O'Sullivan O."/>
            <person name="Ritari J."/>
            <person name="Douillard F.P."/>
            <person name="Paul Ross R."/>
            <person name="Yang R."/>
            <person name="Briner A.E."/>
            <person name="Felis G.E."/>
            <person name="de Vos W.M."/>
            <person name="Barrangou R."/>
            <person name="Klaenhammer T.R."/>
            <person name="Caufield P.W."/>
            <person name="Cui Y."/>
            <person name="Zhang H."/>
            <person name="O'Toole P.W."/>
        </authorList>
    </citation>
    <scope>NUCLEOTIDE SEQUENCE [LARGE SCALE GENOMIC DNA]</scope>
    <source>
        <strain evidence="2 3">DSM 22467</strain>
    </source>
</reference>